<dbReference type="OrthoDB" id="10450277at2759"/>
<dbReference type="AlphaFoldDB" id="A0A1V9YSB3"/>
<keyword evidence="1" id="KW-0812">Transmembrane</keyword>
<dbReference type="STRING" id="74557.A0A1V9YSB3"/>
<gene>
    <name evidence="2" type="ORF">THRCLA_22853</name>
</gene>
<keyword evidence="1" id="KW-1133">Transmembrane helix</keyword>
<sequence>MIPPPISPESTQPWYFMGTWEGFMMVRLSSEYSVYPECYSVNGVNCILGQEVDDLLPVLESYQKNKTISNNSSTFSAPCGPKRYEHWGFNADWCATAATRLQSPPTNREKKFRMCVLVQGDIIAQYLTTSKSLCIPASTANGKYNCRHFPSIATCYDSLDRYLYSEDYVLQAFTMCGVYDNCPMFAVPSYAIPTTISINYTDHSKRNQVLYILLASFLMTTFGLLFSWHYKGRFYPENPNLYRLSETCHSADDCGEVTNDSNNNFVRVA</sequence>
<organism evidence="2 3">
    <name type="scientific">Thraustotheca clavata</name>
    <dbReference type="NCBI Taxonomy" id="74557"/>
    <lineage>
        <taxon>Eukaryota</taxon>
        <taxon>Sar</taxon>
        <taxon>Stramenopiles</taxon>
        <taxon>Oomycota</taxon>
        <taxon>Saprolegniomycetes</taxon>
        <taxon>Saprolegniales</taxon>
        <taxon>Achlyaceae</taxon>
        <taxon>Thraustotheca</taxon>
    </lineage>
</organism>
<feature type="transmembrane region" description="Helical" evidence="1">
    <location>
        <begin position="209"/>
        <end position="230"/>
    </location>
</feature>
<evidence type="ECO:0000313" key="3">
    <source>
        <dbReference type="Proteomes" id="UP000243217"/>
    </source>
</evidence>
<accession>A0A1V9YSB3</accession>
<keyword evidence="1" id="KW-0472">Membrane</keyword>
<evidence type="ECO:0000256" key="1">
    <source>
        <dbReference type="SAM" id="Phobius"/>
    </source>
</evidence>
<comment type="caution">
    <text evidence="2">The sequence shown here is derived from an EMBL/GenBank/DDBJ whole genome shotgun (WGS) entry which is preliminary data.</text>
</comment>
<keyword evidence="3" id="KW-1185">Reference proteome</keyword>
<protein>
    <submittedName>
        <fullName evidence="2">Uncharacterized protein</fullName>
    </submittedName>
</protein>
<dbReference type="EMBL" id="JNBS01003168">
    <property type="protein sequence ID" value="OQR88511.1"/>
    <property type="molecule type" value="Genomic_DNA"/>
</dbReference>
<dbReference type="Proteomes" id="UP000243217">
    <property type="component" value="Unassembled WGS sequence"/>
</dbReference>
<evidence type="ECO:0000313" key="2">
    <source>
        <dbReference type="EMBL" id="OQR88511.1"/>
    </source>
</evidence>
<reference evidence="2 3" key="1">
    <citation type="journal article" date="2014" name="Genome Biol. Evol.">
        <title>The secreted proteins of Achlya hypogyna and Thraustotheca clavata identify the ancestral oomycete secretome and reveal gene acquisitions by horizontal gene transfer.</title>
        <authorList>
            <person name="Misner I."/>
            <person name="Blouin N."/>
            <person name="Leonard G."/>
            <person name="Richards T.A."/>
            <person name="Lane C.E."/>
        </authorList>
    </citation>
    <scope>NUCLEOTIDE SEQUENCE [LARGE SCALE GENOMIC DNA]</scope>
    <source>
        <strain evidence="2 3">ATCC 34112</strain>
    </source>
</reference>
<name>A0A1V9YSB3_9STRA</name>
<proteinExistence type="predicted"/>